<keyword evidence="3" id="KW-1185">Reference proteome</keyword>
<reference evidence="2 3" key="1">
    <citation type="submission" date="2016-10" db="EMBL/GenBank/DDBJ databases">
        <authorList>
            <person name="de Groot N.N."/>
        </authorList>
    </citation>
    <scope>NUCLEOTIDE SEQUENCE [LARGE SCALE GENOMIC DNA]</scope>
    <source>
        <strain evidence="2 3">DSM 45514</strain>
    </source>
</reference>
<evidence type="ECO:0000259" key="1">
    <source>
        <dbReference type="Pfam" id="PF14062"/>
    </source>
</evidence>
<dbReference type="Proteomes" id="UP000199387">
    <property type="component" value="Unassembled WGS sequence"/>
</dbReference>
<dbReference type="Pfam" id="PF14062">
    <property type="entry name" value="DUF4253"/>
    <property type="match status" value="1"/>
</dbReference>
<dbReference type="EMBL" id="FMZA01000019">
    <property type="protein sequence ID" value="SDC87016.1"/>
    <property type="molecule type" value="Genomic_DNA"/>
</dbReference>
<dbReference type="InterPro" id="IPR025349">
    <property type="entry name" value="DUF4253"/>
</dbReference>
<dbReference type="AlphaFoldDB" id="A0A1G6Q5K0"/>
<evidence type="ECO:0000313" key="3">
    <source>
        <dbReference type="Proteomes" id="UP000199387"/>
    </source>
</evidence>
<dbReference type="RefSeq" id="WP_091572165.1">
    <property type="nucleotide sequence ID" value="NZ_FMZA01000019.1"/>
</dbReference>
<name>A0A1G6Q5K0_9BACL</name>
<organism evidence="2 3">
    <name type="scientific">Melghirimyces thermohalophilus</name>
    <dbReference type="NCBI Taxonomy" id="1236220"/>
    <lineage>
        <taxon>Bacteria</taxon>
        <taxon>Bacillati</taxon>
        <taxon>Bacillota</taxon>
        <taxon>Bacilli</taxon>
        <taxon>Bacillales</taxon>
        <taxon>Thermoactinomycetaceae</taxon>
        <taxon>Melghirimyces</taxon>
    </lineage>
</organism>
<evidence type="ECO:0000313" key="2">
    <source>
        <dbReference type="EMBL" id="SDC87016.1"/>
    </source>
</evidence>
<dbReference type="STRING" id="1236220.SAMN04488112_11975"/>
<feature type="domain" description="DUF4253" evidence="1">
    <location>
        <begin position="85"/>
        <end position="185"/>
    </location>
</feature>
<sequence>MSMKEAGNLLSRVTGKELRFYSTYDFGRQKDENNLSVIIDDEEEARNLVLNIRPELSEGLVTFVGTTKWYGDERHSGVELVIGEGDSQFDILRLARTDALNYGMETEDLIQRLKEIQEQHQIQIQIFQAESDTLWFDLNGHIGDLSGLCEDLYDFCPDVVDQNLGSMEDLEAFVEVMRQVYLWWD</sequence>
<accession>A0A1G6Q5K0</accession>
<protein>
    <recommendedName>
        <fullName evidence="1">DUF4253 domain-containing protein</fullName>
    </recommendedName>
</protein>
<gene>
    <name evidence="2" type="ORF">SAMN04488112_11975</name>
</gene>
<dbReference type="OrthoDB" id="4827574at2"/>
<proteinExistence type="predicted"/>